<reference evidence="2 3" key="1">
    <citation type="submission" date="2018-03" db="EMBL/GenBank/DDBJ databases">
        <title>Comparative analysis of microorganisms from saline springs in Andes Mountain Range, Colombia.</title>
        <authorList>
            <person name="Rubin E."/>
        </authorList>
    </citation>
    <scope>NUCLEOTIDE SEQUENCE [LARGE SCALE GENOMIC DNA]</scope>
    <source>
        <strain evidence="2 3">CG 23</strain>
    </source>
</reference>
<dbReference type="Pfam" id="PF07693">
    <property type="entry name" value="KAP_NTPase"/>
    <property type="match status" value="1"/>
</dbReference>
<protein>
    <submittedName>
        <fullName evidence="2">KAP-like P-loop domain-containing protein</fullName>
    </submittedName>
</protein>
<proteinExistence type="predicted"/>
<evidence type="ECO:0000313" key="2">
    <source>
        <dbReference type="EMBL" id="PRZ08826.1"/>
    </source>
</evidence>
<dbReference type="InterPro" id="IPR011646">
    <property type="entry name" value="KAP_P-loop"/>
</dbReference>
<dbReference type="Proteomes" id="UP000239895">
    <property type="component" value="Unassembled WGS sequence"/>
</dbReference>
<organism evidence="2 3">
    <name type="scientific">Isoptericola halotolerans</name>
    <dbReference type="NCBI Taxonomy" id="300560"/>
    <lineage>
        <taxon>Bacteria</taxon>
        <taxon>Bacillati</taxon>
        <taxon>Actinomycetota</taxon>
        <taxon>Actinomycetes</taxon>
        <taxon>Micrococcales</taxon>
        <taxon>Promicromonosporaceae</taxon>
        <taxon>Isoptericola</taxon>
    </lineage>
</organism>
<feature type="domain" description="KAP NTPase" evidence="1">
    <location>
        <begin position="2"/>
        <end position="235"/>
    </location>
</feature>
<sequence>MATFNPWTYPDPATLQRGFFNELGAELPDEDRLGNARAKVGDFARAISPLGGLASVIGLQLENPLKAVGDLIAGDTSASAAKRAAEVALRRSGRPVLMVVDDLDRLTPDELLEVLKLVRLVGRLPHVYYLLSYDERTLLDVLRRTSVTGDDETRARAYMEKIVQVRLDMPTLRYAQRSALLEAGIEQVGSQVDLQLSEDDERRLGEIYFSVLDRRLATPRAVNRFLGQVQAFYPLLHGEVDFVDFFLVTWLRTQEPGVYRMLQSHRDELLRVGVASFTVNQNASAQQERREKWHERLATAHVKNVDVVGVVKVLSTLFPELEAAFSNFQQFAQAGQRATPKAISDPDYFDRYVSFGVPMEDVSDSDVLDALDDLARGEQGPASRRLAEEVAGNAARIMRKLDALRQSGRALPERSLFELITRNASSIDRRRTSMFDDPWRSAVFGGASCLGAMGSESAAETVGLLAAEPDLEEYVVEAVWFLLRSGSDPDRSRVSNDYDLDAVARAAAAALKASRGTQPPENPLDEGALTSFWTWRALDTKEADAWFRQQVDSGRWSLVDALGALTTTAVSIGAGTPETSISEFDIQAADEIFGLEAIYSDASADIDAATPPGGGTFRVPATRDNRIRHSLLALKQSREQPSPQPPQKE</sequence>
<gene>
    <name evidence="2" type="ORF">BCL65_102373</name>
</gene>
<evidence type="ECO:0000313" key="3">
    <source>
        <dbReference type="Proteomes" id="UP000239895"/>
    </source>
</evidence>
<name>A0ABX5EKZ9_9MICO</name>
<comment type="caution">
    <text evidence="2">The sequence shown here is derived from an EMBL/GenBank/DDBJ whole genome shotgun (WGS) entry which is preliminary data.</text>
</comment>
<dbReference type="EMBL" id="PVTX01000002">
    <property type="protein sequence ID" value="PRZ08826.1"/>
    <property type="molecule type" value="Genomic_DNA"/>
</dbReference>
<keyword evidence="3" id="KW-1185">Reference proteome</keyword>
<accession>A0ABX5EKZ9</accession>
<evidence type="ECO:0000259" key="1">
    <source>
        <dbReference type="Pfam" id="PF07693"/>
    </source>
</evidence>